<keyword evidence="6" id="KW-0175">Coiled coil</keyword>
<dbReference type="PROSITE" id="PS50171">
    <property type="entry name" value="ZF_MATRIN"/>
    <property type="match status" value="1"/>
</dbReference>
<keyword evidence="10" id="KW-1185">Reference proteome</keyword>
<accession>A0A6A6QW35</accession>
<dbReference type="PANTHER" id="PTHR13173:SF10">
    <property type="entry name" value="WW DOMAIN-BINDING PROTEIN 4"/>
    <property type="match status" value="1"/>
</dbReference>
<proteinExistence type="predicted"/>
<keyword evidence="2" id="KW-0479">Metal-binding</keyword>
<feature type="compositionally biased region" description="Basic residues" evidence="7">
    <location>
        <begin position="284"/>
        <end position="294"/>
    </location>
</feature>
<feature type="compositionally biased region" description="Basic and acidic residues" evidence="7">
    <location>
        <begin position="245"/>
        <end position="257"/>
    </location>
</feature>
<evidence type="ECO:0000313" key="9">
    <source>
        <dbReference type="EMBL" id="KAF2496399.1"/>
    </source>
</evidence>
<dbReference type="GO" id="GO:0071011">
    <property type="term" value="C:precatalytic spliceosome"/>
    <property type="evidence" value="ECO:0007669"/>
    <property type="project" value="TreeGrafter"/>
</dbReference>
<dbReference type="GO" id="GO:0003723">
    <property type="term" value="F:RNA binding"/>
    <property type="evidence" value="ECO:0007669"/>
    <property type="project" value="TreeGrafter"/>
</dbReference>
<protein>
    <recommendedName>
        <fullName evidence="8">Matrin-type domain-containing protein</fullName>
    </recommendedName>
</protein>
<evidence type="ECO:0000256" key="6">
    <source>
        <dbReference type="SAM" id="Coils"/>
    </source>
</evidence>
<keyword evidence="5" id="KW-0539">Nucleus</keyword>
<evidence type="ECO:0000256" key="5">
    <source>
        <dbReference type="ARBA" id="ARBA00023242"/>
    </source>
</evidence>
<dbReference type="AlphaFoldDB" id="A0A6A6QW35"/>
<evidence type="ECO:0000256" key="4">
    <source>
        <dbReference type="ARBA" id="ARBA00022833"/>
    </source>
</evidence>
<dbReference type="InterPro" id="IPR000690">
    <property type="entry name" value="Matrin/U1-C_Znf_C2H2"/>
</dbReference>
<dbReference type="EMBL" id="MU004188">
    <property type="protein sequence ID" value="KAF2496399.1"/>
    <property type="molecule type" value="Genomic_DNA"/>
</dbReference>
<dbReference type="GO" id="GO:0000398">
    <property type="term" value="P:mRNA splicing, via spliceosome"/>
    <property type="evidence" value="ECO:0007669"/>
    <property type="project" value="InterPro"/>
</dbReference>
<evidence type="ECO:0000256" key="7">
    <source>
        <dbReference type="SAM" id="MobiDB-lite"/>
    </source>
</evidence>
<dbReference type="InterPro" id="IPR036236">
    <property type="entry name" value="Znf_C2H2_sf"/>
</dbReference>
<dbReference type="InterPro" id="IPR003604">
    <property type="entry name" value="Matrin/U1-like-C_Znf_C2H2"/>
</dbReference>
<dbReference type="SUPFAM" id="SSF57667">
    <property type="entry name" value="beta-beta-alpha zinc fingers"/>
    <property type="match status" value="1"/>
</dbReference>
<keyword evidence="3" id="KW-0863">Zinc-finger</keyword>
<dbReference type="Pfam" id="PF06220">
    <property type="entry name" value="zf-U1"/>
    <property type="match status" value="1"/>
</dbReference>
<gene>
    <name evidence="9" type="ORF">BU16DRAFT_376680</name>
</gene>
<feature type="region of interest" description="Disordered" evidence="7">
    <location>
        <begin position="160"/>
        <end position="294"/>
    </location>
</feature>
<dbReference type="GO" id="GO:0008270">
    <property type="term" value="F:zinc ion binding"/>
    <property type="evidence" value="ECO:0007669"/>
    <property type="project" value="UniProtKB-KW"/>
</dbReference>
<keyword evidence="4" id="KW-0862">Zinc</keyword>
<feature type="coiled-coil region" evidence="6">
    <location>
        <begin position="37"/>
        <end position="71"/>
    </location>
</feature>
<evidence type="ECO:0000256" key="3">
    <source>
        <dbReference type="ARBA" id="ARBA00022771"/>
    </source>
</evidence>
<dbReference type="InterPro" id="IPR013085">
    <property type="entry name" value="U1-CZ_Znf_C2H2"/>
</dbReference>
<name>A0A6A6QW35_9PEZI</name>
<dbReference type="OrthoDB" id="191651at2759"/>
<evidence type="ECO:0000259" key="8">
    <source>
        <dbReference type="PROSITE" id="PS50171"/>
    </source>
</evidence>
<evidence type="ECO:0000256" key="2">
    <source>
        <dbReference type="ARBA" id="ARBA00022723"/>
    </source>
</evidence>
<evidence type="ECO:0000256" key="1">
    <source>
        <dbReference type="ARBA" id="ARBA00004123"/>
    </source>
</evidence>
<sequence length="294" mass="32821">MSEYWKSVPKYWCKFCSDYFKDTPFARREHDATPKHQRNIQRSLRELQKTQEREQREKARAQAEIARLNGVVPGVAGAAGVSELPWKAKAVEKSTGEKQQVTLEERRRQMQELVALGVQVPEAYRKEMAMVGGWETVSSRVVENNDEGKGFETLSVGVRKRKVDEEEEEEARAAEEVASRRKGWGQAFKEFPGSRASEADLDVLMSIGKREKGVKKEEEGKGSVKVEEGAEGTPAKQNTNAGDEPAPKEEEAEKKLSEVPVAGDATMPPEAKAEEKVAVPAVVFKKRKRAPKPA</sequence>
<evidence type="ECO:0000313" key="10">
    <source>
        <dbReference type="Proteomes" id="UP000799750"/>
    </source>
</evidence>
<comment type="subcellular location">
    <subcellularLocation>
        <location evidence="1">Nucleus</location>
    </subcellularLocation>
</comment>
<dbReference type="InterPro" id="IPR040023">
    <property type="entry name" value="WBP4"/>
</dbReference>
<feature type="domain" description="Matrin-type" evidence="8">
    <location>
        <begin position="11"/>
        <end position="42"/>
    </location>
</feature>
<organism evidence="9 10">
    <name type="scientific">Lophium mytilinum</name>
    <dbReference type="NCBI Taxonomy" id="390894"/>
    <lineage>
        <taxon>Eukaryota</taxon>
        <taxon>Fungi</taxon>
        <taxon>Dikarya</taxon>
        <taxon>Ascomycota</taxon>
        <taxon>Pezizomycotina</taxon>
        <taxon>Dothideomycetes</taxon>
        <taxon>Pleosporomycetidae</taxon>
        <taxon>Mytilinidiales</taxon>
        <taxon>Mytilinidiaceae</taxon>
        <taxon>Lophium</taxon>
    </lineage>
</organism>
<feature type="compositionally biased region" description="Basic and acidic residues" evidence="7">
    <location>
        <begin position="208"/>
        <end position="228"/>
    </location>
</feature>
<dbReference type="SMART" id="SM00451">
    <property type="entry name" value="ZnF_U1"/>
    <property type="match status" value="1"/>
</dbReference>
<reference evidence="9" key="1">
    <citation type="journal article" date="2020" name="Stud. Mycol.">
        <title>101 Dothideomycetes genomes: a test case for predicting lifestyles and emergence of pathogens.</title>
        <authorList>
            <person name="Haridas S."/>
            <person name="Albert R."/>
            <person name="Binder M."/>
            <person name="Bloem J."/>
            <person name="Labutti K."/>
            <person name="Salamov A."/>
            <person name="Andreopoulos B."/>
            <person name="Baker S."/>
            <person name="Barry K."/>
            <person name="Bills G."/>
            <person name="Bluhm B."/>
            <person name="Cannon C."/>
            <person name="Castanera R."/>
            <person name="Culley D."/>
            <person name="Daum C."/>
            <person name="Ezra D."/>
            <person name="Gonzalez J."/>
            <person name="Henrissat B."/>
            <person name="Kuo A."/>
            <person name="Liang C."/>
            <person name="Lipzen A."/>
            <person name="Lutzoni F."/>
            <person name="Magnuson J."/>
            <person name="Mondo S."/>
            <person name="Nolan M."/>
            <person name="Ohm R."/>
            <person name="Pangilinan J."/>
            <person name="Park H.-J."/>
            <person name="Ramirez L."/>
            <person name="Alfaro M."/>
            <person name="Sun H."/>
            <person name="Tritt A."/>
            <person name="Yoshinaga Y."/>
            <person name="Zwiers L.-H."/>
            <person name="Turgeon B."/>
            <person name="Goodwin S."/>
            <person name="Spatafora J."/>
            <person name="Crous P."/>
            <person name="Grigoriev I."/>
        </authorList>
    </citation>
    <scope>NUCLEOTIDE SEQUENCE</scope>
    <source>
        <strain evidence="9">CBS 269.34</strain>
    </source>
</reference>
<dbReference type="PANTHER" id="PTHR13173">
    <property type="entry name" value="WW DOMAIN BINDING PROTEIN 4"/>
    <property type="match status" value="1"/>
</dbReference>
<dbReference type="Proteomes" id="UP000799750">
    <property type="component" value="Unassembled WGS sequence"/>
</dbReference>
<dbReference type="Gene3D" id="3.30.160.60">
    <property type="entry name" value="Classic Zinc Finger"/>
    <property type="match status" value="1"/>
</dbReference>